<dbReference type="GO" id="GO:0016829">
    <property type="term" value="F:lyase activity"/>
    <property type="evidence" value="ECO:0007669"/>
    <property type="project" value="UniProtKB-KW"/>
</dbReference>
<dbReference type="AlphaFoldDB" id="N1UU61"/>
<keyword evidence="2" id="KW-0456">Lyase</keyword>
<reference evidence="2 3" key="1">
    <citation type="journal article" date="2013" name="Genome Announc.">
        <title>Draft Genome Sequence of Arthrobacter crystallopoietes Strain BAB-32, Revealing Genes for Bioremediation.</title>
        <authorList>
            <person name="Joshi M.N."/>
            <person name="Pandit A.S."/>
            <person name="Sharma A."/>
            <person name="Pandya R.V."/>
            <person name="Desai S.M."/>
            <person name="Saxena A.K."/>
            <person name="Bagatharia S.B."/>
        </authorList>
    </citation>
    <scope>NUCLEOTIDE SEQUENCE [LARGE SCALE GENOMIC DNA]</scope>
    <source>
        <strain evidence="2 3">BAB-32</strain>
    </source>
</reference>
<gene>
    <name evidence="2" type="ORF">D477_019246</name>
</gene>
<keyword evidence="3" id="KW-1185">Reference proteome</keyword>
<dbReference type="PANTHER" id="PTHR36503">
    <property type="entry name" value="BLR2520 PROTEIN"/>
    <property type="match status" value="1"/>
</dbReference>
<dbReference type="PANTHER" id="PTHR36503:SF2">
    <property type="entry name" value="BLR2408 PROTEIN"/>
    <property type="match status" value="1"/>
</dbReference>
<organism evidence="2 3">
    <name type="scientific">Arthrobacter crystallopoietes BAB-32</name>
    <dbReference type="NCBI Taxonomy" id="1246476"/>
    <lineage>
        <taxon>Bacteria</taxon>
        <taxon>Bacillati</taxon>
        <taxon>Actinomycetota</taxon>
        <taxon>Actinomycetes</taxon>
        <taxon>Micrococcales</taxon>
        <taxon>Micrococcaceae</taxon>
        <taxon>Crystallibacter</taxon>
    </lineage>
</organism>
<dbReference type="Gene3D" id="3.10.180.10">
    <property type="entry name" value="2,3-Dihydroxybiphenyl 1,2-Dioxygenase, domain 1"/>
    <property type="match status" value="1"/>
</dbReference>
<dbReference type="SUPFAM" id="SSF54593">
    <property type="entry name" value="Glyoxalase/Bleomycin resistance protein/Dihydroxybiphenyl dioxygenase"/>
    <property type="match status" value="1"/>
</dbReference>
<evidence type="ECO:0000313" key="3">
    <source>
        <dbReference type="Proteomes" id="UP000010729"/>
    </source>
</evidence>
<dbReference type="RefSeq" id="WP_005273494.1">
    <property type="nucleotide sequence ID" value="NZ_ANPE02000249.1"/>
</dbReference>
<dbReference type="Proteomes" id="UP000010729">
    <property type="component" value="Unassembled WGS sequence"/>
</dbReference>
<sequence length="140" mass="15150">MTRMIFPNLPVADLAKATGFYTGLGFEKNPQYSNDDASAIVISDTIVVMLLQQEFFKGFLAEGDTPHLTSDAKEVLNCLSCDSREEVDSLVQKAQDNGGTVYQPAAESMPGMYGASVADPDGHVWELLYMSPEATAPHEA</sequence>
<evidence type="ECO:0000313" key="2">
    <source>
        <dbReference type="EMBL" id="EMY32610.1"/>
    </source>
</evidence>
<feature type="domain" description="VOC" evidence="1">
    <location>
        <begin position="3"/>
        <end position="130"/>
    </location>
</feature>
<dbReference type="Pfam" id="PF00903">
    <property type="entry name" value="Glyoxalase"/>
    <property type="match status" value="1"/>
</dbReference>
<dbReference type="EMBL" id="ANPE02000249">
    <property type="protein sequence ID" value="EMY32610.1"/>
    <property type="molecule type" value="Genomic_DNA"/>
</dbReference>
<evidence type="ECO:0000259" key="1">
    <source>
        <dbReference type="PROSITE" id="PS51819"/>
    </source>
</evidence>
<dbReference type="PROSITE" id="PS51819">
    <property type="entry name" value="VOC"/>
    <property type="match status" value="1"/>
</dbReference>
<dbReference type="InterPro" id="IPR037523">
    <property type="entry name" value="VOC_core"/>
</dbReference>
<accession>N1UU61</accession>
<dbReference type="InterPro" id="IPR029068">
    <property type="entry name" value="Glyas_Bleomycin-R_OHBP_Dase"/>
</dbReference>
<name>N1UU61_9MICC</name>
<comment type="caution">
    <text evidence="2">The sequence shown here is derived from an EMBL/GenBank/DDBJ whole genome shotgun (WGS) entry which is preliminary data.</text>
</comment>
<dbReference type="OrthoDB" id="4265398at2"/>
<protein>
    <submittedName>
        <fullName evidence="2">Lactoylglutathione lyase</fullName>
    </submittedName>
</protein>
<dbReference type="InterPro" id="IPR004360">
    <property type="entry name" value="Glyas_Fos-R_dOase_dom"/>
</dbReference>
<proteinExistence type="predicted"/>